<dbReference type="GO" id="GO:0005524">
    <property type="term" value="F:ATP binding"/>
    <property type="evidence" value="ECO:0007669"/>
    <property type="project" value="InterPro"/>
</dbReference>
<dbReference type="AlphaFoldDB" id="A0A6C0ACN7"/>
<dbReference type="PANTHER" id="PTHR24221:SF654">
    <property type="entry name" value="ATP-BINDING CASSETTE SUB-FAMILY B MEMBER 6"/>
    <property type="match status" value="1"/>
</dbReference>
<dbReference type="SUPFAM" id="SSF90123">
    <property type="entry name" value="ABC transporter transmembrane region"/>
    <property type="match status" value="1"/>
</dbReference>
<dbReference type="Pfam" id="PF00005">
    <property type="entry name" value="ABC_tran"/>
    <property type="match status" value="1"/>
</dbReference>
<keyword evidence="3 5" id="KW-1133">Transmembrane helix</keyword>
<dbReference type="GO" id="GO:0140359">
    <property type="term" value="F:ABC-type transporter activity"/>
    <property type="evidence" value="ECO:0007669"/>
    <property type="project" value="InterPro"/>
</dbReference>
<dbReference type="SUPFAM" id="SSF52540">
    <property type="entry name" value="P-loop containing nucleoside triphosphate hydrolases"/>
    <property type="match status" value="1"/>
</dbReference>
<dbReference type="GO" id="GO:0016020">
    <property type="term" value="C:membrane"/>
    <property type="evidence" value="ECO:0007669"/>
    <property type="project" value="UniProtKB-SubCell"/>
</dbReference>
<dbReference type="InterPro" id="IPR039421">
    <property type="entry name" value="Type_1_exporter"/>
</dbReference>
<dbReference type="InterPro" id="IPR011527">
    <property type="entry name" value="ABC1_TM_dom"/>
</dbReference>
<dbReference type="Gene3D" id="3.40.50.300">
    <property type="entry name" value="P-loop containing nucleotide triphosphate hydrolases"/>
    <property type="match status" value="1"/>
</dbReference>
<evidence type="ECO:0000313" key="8">
    <source>
        <dbReference type="EMBL" id="QHS77468.1"/>
    </source>
</evidence>
<dbReference type="PROSITE" id="PS50929">
    <property type="entry name" value="ABC_TM1F"/>
    <property type="match status" value="1"/>
</dbReference>
<dbReference type="GO" id="GO:0016887">
    <property type="term" value="F:ATP hydrolysis activity"/>
    <property type="evidence" value="ECO:0007669"/>
    <property type="project" value="InterPro"/>
</dbReference>
<organism evidence="8">
    <name type="scientific">viral metagenome</name>
    <dbReference type="NCBI Taxonomy" id="1070528"/>
    <lineage>
        <taxon>unclassified sequences</taxon>
        <taxon>metagenomes</taxon>
        <taxon>organismal metagenomes</taxon>
    </lineage>
</organism>
<dbReference type="InterPro" id="IPR003439">
    <property type="entry name" value="ABC_transporter-like_ATP-bd"/>
</dbReference>
<keyword evidence="2 5" id="KW-0812">Transmembrane</keyword>
<protein>
    <recommendedName>
        <fullName evidence="9">ABC transporter domain-containing protein</fullName>
    </recommendedName>
</protein>
<feature type="domain" description="ABC transporter" evidence="6">
    <location>
        <begin position="324"/>
        <end position="533"/>
    </location>
</feature>
<evidence type="ECO:0000259" key="6">
    <source>
        <dbReference type="PROSITE" id="PS50893"/>
    </source>
</evidence>
<feature type="transmembrane region" description="Helical" evidence="5">
    <location>
        <begin position="52"/>
        <end position="69"/>
    </location>
</feature>
<keyword evidence="4 5" id="KW-0472">Membrane</keyword>
<comment type="subcellular location">
    <subcellularLocation>
        <location evidence="1">Membrane</location>
        <topology evidence="1">Multi-pass membrane protein</topology>
    </subcellularLocation>
</comment>
<evidence type="ECO:0000256" key="5">
    <source>
        <dbReference type="SAM" id="Phobius"/>
    </source>
</evidence>
<evidence type="ECO:0000256" key="2">
    <source>
        <dbReference type="ARBA" id="ARBA00022692"/>
    </source>
</evidence>
<dbReference type="EMBL" id="MN740549">
    <property type="protein sequence ID" value="QHS77468.1"/>
    <property type="molecule type" value="Genomic_DNA"/>
</dbReference>
<feature type="domain" description="ABC transmembrane type-1" evidence="7">
    <location>
        <begin position="135"/>
        <end position="299"/>
    </location>
</feature>
<feature type="transmembrane region" description="Helical" evidence="5">
    <location>
        <begin position="135"/>
        <end position="150"/>
    </location>
</feature>
<evidence type="ECO:0000256" key="1">
    <source>
        <dbReference type="ARBA" id="ARBA00004141"/>
    </source>
</evidence>
<dbReference type="Gene3D" id="1.20.1560.10">
    <property type="entry name" value="ABC transporter type 1, transmembrane domain"/>
    <property type="match status" value="1"/>
</dbReference>
<dbReference type="InterPro" id="IPR036640">
    <property type="entry name" value="ABC1_TM_sf"/>
</dbReference>
<proteinExistence type="predicted"/>
<accession>A0A6C0ACN7</accession>
<reference evidence="8" key="1">
    <citation type="journal article" date="2020" name="Nature">
        <title>Giant virus diversity and host interactions through global metagenomics.</title>
        <authorList>
            <person name="Schulz F."/>
            <person name="Roux S."/>
            <person name="Paez-Espino D."/>
            <person name="Jungbluth S."/>
            <person name="Walsh D.A."/>
            <person name="Denef V.J."/>
            <person name="McMahon K.D."/>
            <person name="Konstantinidis K.T."/>
            <person name="Eloe-Fadrosh E.A."/>
            <person name="Kyrpides N.C."/>
            <person name="Woyke T."/>
        </authorList>
    </citation>
    <scope>NUCLEOTIDE SEQUENCE</scope>
    <source>
        <strain evidence="8">GVMAG-S-1004661-13</strain>
    </source>
</reference>
<sequence length="537" mass="62463">MDLIINGLYDHFKNNSWDLIKNILFVILIPFANIKMSKSLGKLLSKDGDIDLGWPVIILVITIIAVQILQSMNNVNNIRQSGLVANKFNERAIKNTLYRELPKNNAEIKVANDMFNINQLWSFNSKFFVSLKDDLIQFVVFYIFAIYTYFNIDKKIGYALLGFAVLTYILIKRSINKCKESGSKRDEQVAKFRSATDDVLANVKFIKLNNKEEESYDKLIESARKVPKYKFENVHCRTKYTNYLNILFIFFVVFIIYLIKKEKKANKIEKGDIVVIFFILSTLIGYRNRLSNFQSLLAENSGTVERLKWALEDHETKQQVKDIIKFEKIDNLEFDKVKLSKKQRTPIEFKATLGEIVCVVGDNGSGLYNMTGLLTGTNKPYSGRILINGQEYKPEQIFEISGILLQDPDLFNKTIKENLFLNSKIDEKNLEAKLKEANLLINYKNLLKKNKGKIGKRGSKLPMASRRLIELMRIVVKDPDFIILDNPFEFFDTDMQEKIKNLIIRWKNKNKIVFLLERNFYNFTSCDYVVNISRYSI</sequence>
<dbReference type="InterPro" id="IPR027417">
    <property type="entry name" value="P-loop_NTPase"/>
</dbReference>
<feature type="transmembrane region" description="Helical" evidence="5">
    <location>
        <begin position="156"/>
        <end position="175"/>
    </location>
</feature>
<evidence type="ECO:0000256" key="4">
    <source>
        <dbReference type="ARBA" id="ARBA00023136"/>
    </source>
</evidence>
<dbReference type="GO" id="GO:0034040">
    <property type="term" value="F:ATPase-coupled lipid transmembrane transporter activity"/>
    <property type="evidence" value="ECO:0007669"/>
    <property type="project" value="TreeGrafter"/>
</dbReference>
<evidence type="ECO:0000259" key="7">
    <source>
        <dbReference type="PROSITE" id="PS50929"/>
    </source>
</evidence>
<dbReference type="PANTHER" id="PTHR24221">
    <property type="entry name" value="ATP-BINDING CASSETTE SUB-FAMILY B"/>
    <property type="match status" value="1"/>
</dbReference>
<name>A0A6C0ACN7_9ZZZZ</name>
<dbReference type="PROSITE" id="PS50893">
    <property type="entry name" value="ABC_TRANSPORTER_2"/>
    <property type="match status" value="1"/>
</dbReference>
<evidence type="ECO:0008006" key="9">
    <source>
        <dbReference type="Google" id="ProtNLM"/>
    </source>
</evidence>
<feature type="transmembrane region" description="Helical" evidence="5">
    <location>
        <begin position="240"/>
        <end position="259"/>
    </location>
</feature>
<evidence type="ECO:0000256" key="3">
    <source>
        <dbReference type="ARBA" id="ARBA00022989"/>
    </source>
</evidence>